<dbReference type="PATRIC" id="fig|1121022.4.peg.2887"/>
<dbReference type="eggNOG" id="COG1309">
    <property type="taxonomic scope" value="Bacteria"/>
</dbReference>
<dbReference type="Proteomes" id="UP000017837">
    <property type="component" value="Unassembled WGS sequence"/>
</dbReference>
<gene>
    <name evidence="1" type="ORF">ABENE_14190</name>
</gene>
<keyword evidence="2" id="KW-1185">Reference proteome</keyword>
<sequence length="141" mass="15894">MWRLIAELRTDVAEYLLRAESGERDKSLDDAISFISRQHERKRSALALEIYAEAARNLKVEAIVRRSAAIERELILTLVKITASPDLSPVELDARADMLRIIADGMTVRGLYTTDTDHTALARVLKPVFDMIVQIDSVTRS</sequence>
<dbReference type="EMBL" id="AWGB01000030">
    <property type="protein sequence ID" value="ESQ89334.1"/>
    <property type="molecule type" value="Genomic_DNA"/>
</dbReference>
<evidence type="ECO:0008006" key="3">
    <source>
        <dbReference type="Google" id="ProtNLM"/>
    </source>
</evidence>
<comment type="caution">
    <text evidence="1">The sequence shown here is derived from an EMBL/GenBank/DDBJ whole genome shotgun (WGS) entry which is preliminary data.</text>
</comment>
<evidence type="ECO:0000313" key="1">
    <source>
        <dbReference type="EMBL" id="ESQ89334.1"/>
    </source>
</evidence>
<dbReference type="AlphaFoldDB" id="V4PPT8"/>
<protein>
    <recommendedName>
        <fullName evidence="3">BetI-type transcriptional repressor C-terminal domain-containing protein</fullName>
    </recommendedName>
</protein>
<organism evidence="1 2">
    <name type="scientific">Asticcacaulis benevestitus DSM 16100 = ATCC BAA-896</name>
    <dbReference type="NCBI Taxonomy" id="1121022"/>
    <lineage>
        <taxon>Bacteria</taxon>
        <taxon>Pseudomonadati</taxon>
        <taxon>Pseudomonadota</taxon>
        <taxon>Alphaproteobacteria</taxon>
        <taxon>Caulobacterales</taxon>
        <taxon>Caulobacteraceae</taxon>
        <taxon>Asticcacaulis</taxon>
    </lineage>
</organism>
<name>V4PPT8_9CAUL</name>
<proteinExistence type="predicted"/>
<reference evidence="1 2" key="1">
    <citation type="journal article" date="2014" name="Nature">
        <title>Sequential evolution of bacterial morphology by co-option of a developmental regulator.</title>
        <authorList>
            <person name="Jiang C."/>
            <person name="Brown P.J."/>
            <person name="Ducret A."/>
            <person name="Brun Y.V."/>
        </authorList>
    </citation>
    <scope>NUCLEOTIDE SEQUENCE [LARGE SCALE GENOMIC DNA]</scope>
    <source>
        <strain evidence="1 2">DSM 16100</strain>
    </source>
</reference>
<evidence type="ECO:0000313" key="2">
    <source>
        <dbReference type="Proteomes" id="UP000017837"/>
    </source>
</evidence>
<accession>V4PPT8</accession>
<dbReference type="Gene3D" id="1.10.357.10">
    <property type="entry name" value="Tetracycline Repressor, domain 2"/>
    <property type="match status" value="1"/>
</dbReference>